<dbReference type="InterPro" id="IPR000697">
    <property type="entry name" value="WH1/EVH1_dom"/>
</dbReference>
<protein>
    <submittedName>
        <fullName evidence="3">Sprouty-related</fullName>
    </submittedName>
</protein>
<evidence type="ECO:0000313" key="3">
    <source>
        <dbReference type="EMBL" id="KAK6470679.1"/>
    </source>
</evidence>
<dbReference type="Proteomes" id="UP001369086">
    <property type="component" value="Unassembled WGS sequence"/>
</dbReference>
<dbReference type="PANTHER" id="PTHR11202">
    <property type="entry name" value="SPROUTY-RELATED, EVH1 DOMAIN-CONTAINING PROTEIN FAMILY MEMBER"/>
    <property type="match status" value="1"/>
</dbReference>
<reference evidence="3 4" key="1">
    <citation type="submission" date="2021-05" db="EMBL/GenBank/DDBJ databases">
        <authorList>
            <person name="Zahm M."/>
            <person name="Klopp C."/>
            <person name="Cabau C."/>
            <person name="Kuhl H."/>
            <person name="Suciu R."/>
            <person name="Ciorpac M."/>
            <person name="Holostenco D."/>
            <person name="Gessner J."/>
            <person name="Wuertz S."/>
            <person name="Hohne C."/>
            <person name="Stock M."/>
            <person name="Gislard M."/>
            <person name="Lluch J."/>
            <person name="Milhes M."/>
            <person name="Lampietro C."/>
            <person name="Lopez Roques C."/>
            <person name="Donnadieu C."/>
            <person name="Du K."/>
            <person name="Schartl M."/>
            <person name="Guiguen Y."/>
        </authorList>
    </citation>
    <scope>NUCLEOTIDE SEQUENCE [LARGE SCALE GENOMIC DNA]</scope>
    <source>
        <strain evidence="3">Hh-F2</strain>
        <tissue evidence="3">Blood</tissue>
    </source>
</reference>
<dbReference type="SUPFAM" id="SSF50729">
    <property type="entry name" value="PH domain-like"/>
    <property type="match status" value="1"/>
</dbReference>
<evidence type="ECO:0000256" key="1">
    <source>
        <dbReference type="SAM" id="MobiDB-lite"/>
    </source>
</evidence>
<dbReference type="CDD" id="cd10574">
    <property type="entry name" value="EVH1_SPRED-like"/>
    <property type="match status" value="1"/>
</dbReference>
<dbReference type="PANTHER" id="PTHR11202:SF19">
    <property type="entry name" value="SPROUTY-RELATED, EVH1 DOMAIN-CONTAINING PROTEIN 3"/>
    <property type="match status" value="1"/>
</dbReference>
<dbReference type="InterPro" id="IPR011993">
    <property type="entry name" value="PH-like_dom_sf"/>
</dbReference>
<dbReference type="SMART" id="SM00461">
    <property type="entry name" value="WH1"/>
    <property type="match status" value="1"/>
</dbReference>
<feature type="compositionally biased region" description="Basic residues" evidence="1">
    <location>
        <begin position="133"/>
        <end position="145"/>
    </location>
</feature>
<dbReference type="EMBL" id="JAHFZB010000035">
    <property type="protein sequence ID" value="KAK6470679.1"/>
    <property type="molecule type" value="Genomic_DNA"/>
</dbReference>
<dbReference type="Gene3D" id="2.30.29.30">
    <property type="entry name" value="Pleckstrin-homology domain (PH domain)/Phosphotyrosine-binding domain (PTB)"/>
    <property type="match status" value="1"/>
</dbReference>
<keyword evidence="4" id="KW-1185">Reference proteome</keyword>
<organism evidence="3 4">
    <name type="scientific">Huso huso</name>
    <name type="common">Beluga</name>
    <name type="synonym">Acipenser huso</name>
    <dbReference type="NCBI Taxonomy" id="61971"/>
    <lineage>
        <taxon>Eukaryota</taxon>
        <taxon>Metazoa</taxon>
        <taxon>Chordata</taxon>
        <taxon>Craniata</taxon>
        <taxon>Vertebrata</taxon>
        <taxon>Euteleostomi</taxon>
        <taxon>Actinopterygii</taxon>
        <taxon>Chondrostei</taxon>
        <taxon>Acipenseriformes</taxon>
        <taxon>Acipenseridae</taxon>
        <taxon>Huso</taxon>
    </lineage>
</organism>
<proteinExistence type="predicted"/>
<evidence type="ECO:0000313" key="4">
    <source>
        <dbReference type="Proteomes" id="UP001369086"/>
    </source>
</evidence>
<sequence>MEPDFVVRVRAVVMSRDDSSGGWVPMGGGGLSHVTICKGRRQEESDGAERHYMIRGERLRDQAPILECPLKRDLIYNKVNPIFHHWRVDERKLGLTFQSPADAATFERGVQSAMEEEEEEEEGGGERGECRAPWRRRRRRRRRGG</sequence>
<feature type="region of interest" description="Disordered" evidence="1">
    <location>
        <begin position="108"/>
        <end position="145"/>
    </location>
</feature>
<gene>
    <name evidence="3" type="ORF">HHUSO_G30970</name>
</gene>
<dbReference type="PROSITE" id="PS50229">
    <property type="entry name" value="WH1"/>
    <property type="match status" value="1"/>
</dbReference>
<name>A0ABR0YDH2_HUSHU</name>
<evidence type="ECO:0000259" key="2">
    <source>
        <dbReference type="PROSITE" id="PS50229"/>
    </source>
</evidence>
<comment type="caution">
    <text evidence="3">The sequence shown here is derived from an EMBL/GenBank/DDBJ whole genome shotgun (WGS) entry which is preliminary data.</text>
</comment>
<feature type="compositionally biased region" description="Acidic residues" evidence="1">
    <location>
        <begin position="114"/>
        <end position="123"/>
    </location>
</feature>
<dbReference type="InterPro" id="IPR041937">
    <property type="entry name" value="SPRE_EVH1"/>
</dbReference>
<feature type="domain" description="WH1" evidence="2">
    <location>
        <begin position="1"/>
        <end position="117"/>
    </location>
</feature>
<dbReference type="Pfam" id="PF00568">
    <property type="entry name" value="WH1"/>
    <property type="match status" value="1"/>
</dbReference>
<accession>A0ABR0YDH2</accession>